<dbReference type="InterPro" id="IPR029044">
    <property type="entry name" value="Nucleotide-diphossugar_trans"/>
</dbReference>
<dbReference type="Proteomes" id="UP000177506">
    <property type="component" value="Unassembled WGS sequence"/>
</dbReference>
<dbReference type="GO" id="GO:0000009">
    <property type="term" value="F:alpha-1,6-mannosyltransferase activity"/>
    <property type="evidence" value="ECO:0007669"/>
    <property type="project" value="InterPro"/>
</dbReference>
<dbReference type="Pfam" id="PF04488">
    <property type="entry name" value="Gly_transf_sug"/>
    <property type="match status" value="1"/>
</dbReference>
<dbReference type="RefSeq" id="WP_070739088.1">
    <property type="nucleotide sequence ID" value="NZ_MDZA01000002.1"/>
</dbReference>
<protein>
    <recommendedName>
        <fullName evidence="3">Glycosyltransferase</fullName>
    </recommendedName>
</protein>
<dbReference type="InterPro" id="IPR007577">
    <property type="entry name" value="GlycoTrfase_DXD_sugar-bd_CS"/>
</dbReference>
<reference evidence="1 2" key="1">
    <citation type="submission" date="2016-08" db="EMBL/GenBank/DDBJ databases">
        <title>Hymenobacter coccineus sp. nov., Hymenobacter lapidarius sp. nov. and Hymenobacter glacialis sp. nov., isolated from Antarctic soil.</title>
        <authorList>
            <person name="Sedlacek I."/>
            <person name="Kralova S."/>
            <person name="Kyrova K."/>
            <person name="Maslanova I."/>
            <person name="Stankova E."/>
            <person name="Vrbovska V."/>
            <person name="Nemec M."/>
            <person name="Bartak M."/>
            <person name="Svec P."/>
            <person name="Busse H.-J."/>
            <person name="Pantucek R."/>
        </authorList>
    </citation>
    <scope>NUCLEOTIDE SEQUENCE [LARGE SCALE GENOMIC DNA]</scope>
    <source>
        <strain evidence="1 2">CCM 8649</strain>
    </source>
</reference>
<organism evidence="1 2">
    <name type="scientific">Hymenobacter coccineus</name>
    <dbReference type="NCBI Taxonomy" id="1908235"/>
    <lineage>
        <taxon>Bacteria</taxon>
        <taxon>Pseudomonadati</taxon>
        <taxon>Bacteroidota</taxon>
        <taxon>Cytophagia</taxon>
        <taxon>Cytophagales</taxon>
        <taxon>Hymenobacteraceae</taxon>
        <taxon>Hymenobacter</taxon>
    </lineage>
</organism>
<dbReference type="PANTHER" id="PTHR31834:SF1">
    <property type="entry name" value="INITIATION-SPECIFIC ALPHA-1,6-MANNOSYLTRANSFERASE"/>
    <property type="match status" value="1"/>
</dbReference>
<sequence>MLKAPVLSELPGGKWNLPQLDESVVIPRVIHQTFMSKKLPSELQANVDRIKRLNPGWTHVIHDDDDITKFIGEHYGPHILHCFERINPRYGVARADLFRYLLMYKRGGIYLDIKSTCTCPFEQMLRPDDRYILSHWRNEPGGQHEGFGTSAEVTDIVGGEYQQWHIVAAPGHPFLKAVIEAVLQNIDQYRPWLHGTGAIGVLRLTGPLAYTLAIQPLVPSVPHRQVANETVVGLKYSVYSHTSHRAVYKTNYSILTESVVLMKNMNKLLAHFYSFAKKSKHLLLAKVNSIHYGRAHPA</sequence>
<dbReference type="SUPFAM" id="SSF53448">
    <property type="entry name" value="Nucleotide-diphospho-sugar transferases"/>
    <property type="match status" value="1"/>
</dbReference>
<dbReference type="OrthoDB" id="277808at2"/>
<dbReference type="PANTHER" id="PTHR31834">
    <property type="entry name" value="INITIATION-SPECIFIC ALPHA-1,6-MANNOSYLTRANSFERASE"/>
    <property type="match status" value="1"/>
</dbReference>
<evidence type="ECO:0000313" key="1">
    <source>
        <dbReference type="EMBL" id="OGX92265.1"/>
    </source>
</evidence>
<dbReference type="GO" id="GO:0006487">
    <property type="term" value="P:protein N-linked glycosylation"/>
    <property type="evidence" value="ECO:0007669"/>
    <property type="project" value="TreeGrafter"/>
</dbReference>
<dbReference type="EMBL" id="MDZA01000002">
    <property type="protein sequence ID" value="OGX92265.1"/>
    <property type="molecule type" value="Genomic_DNA"/>
</dbReference>
<dbReference type="AlphaFoldDB" id="A0A1G1TN63"/>
<comment type="caution">
    <text evidence="1">The sequence shown here is derived from an EMBL/GenBank/DDBJ whole genome shotgun (WGS) entry which is preliminary data.</text>
</comment>
<gene>
    <name evidence="1" type="ORF">BEN49_16450</name>
</gene>
<dbReference type="InterPro" id="IPR039367">
    <property type="entry name" value="Och1-like"/>
</dbReference>
<evidence type="ECO:0000313" key="2">
    <source>
        <dbReference type="Proteomes" id="UP000177506"/>
    </source>
</evidence>
<keyword evidence="2" id="KW-1185">Reference proteome</keyword>
<proteinExistence type="predicted"/>
<dbReference type="Gene3D" id="3.90.550.20">
    <property type="match status" value="1"/>
</dbReference>
<evidence type="ECO:0008006" key="3">
    <source>
        <dbReference type="Google" id="ProtNLM"/>
    </source>
</evidence>
<accession>A0A1G1TN63</accession>
<name>A0A1G1TN63_9BACT</name>